<feature type="region of interest" description="Disordered" evidence="1">
    <location>
        <begin position="24"/>
        <end position="52"/>
    </location>
</feature>
<dbReference type="EMBL" id="AMZH03030055">
    <property type="protein sequence ID" value="RRT33041.1"/>
    <property type="molecule type" value="Genomic_DNA"/>
</dbReference>
<evidence type="ECO:0000313" key="3">
    <source>
        <dbReference type="Proteomes" id="UP000287651"/>
    </source>
</evidence>
<proteinExistence type="predicted"/>
<evidence type="ECO:0000256" key="1">
    <source>
        <dbReference type="SAM" id="MobiDB-lite"/>
    </source>
</evidence>
<organism evidence="2 3">
    <name type="scientific">Ensete ventricosum</name>
    <name type="common">Abyssinian banana</name>
    <name type="synonym">Musa ensete</name>
    <dbReference type="NCBI Taxonomy" id="4639"/>
    <lineage>
        <taxon>Eukaryota</taxon>
        <taxon>Viridiplantae</taxon>
        <taxon>Streptophyta</taxon>
        <taxon>Embryophyta</taxon>
        <taxon>Tracheophyta</taxon>
        <taxon>Spermatophyta</taxon>
        <taxon>Magnoliopsida</taxon>
        <taxon>Liliopsida</taxon>
        <taxon>Zingiberales</taxon>
        <taxon>Musaceae</taxon>
        <taxon>Ensete</taxon>
    </lineage>
</organism>
<feature type="compositionally biased region" description="Basic and acidic residues" evidence="1">
    <location>
        <begin position="83"/>
        <end position="101"/>
    </location>
</feature>
<reference evidence="2 3" key="1">
    <citation type="journal article" date="2014" name="Agronomy (Basel)">
        <title>A Draft Genome Sequence for Ensete ventricosum, the Drought-Tolerant Tree Against Hunger.</title>
        <authorList>
            <person name="Harrison J."/>
            <person name="Moore K.A."/>
            <person name="Paszkiewicz K."/>
            <person name="Jones T."/>
            <person name="Grant M."/>
            <person name="Ambacheew D."/>
            <person name="Muzemil S."/>
            <person name="Studholme D.J."/>
        </authorList>
    </citation>
    <scope>NUCLEOTIDE SEQUENCE [LARGE SCALE GENOMIC DNA]</scope>
</reference>
<protein>
    <submittedName>
        <fullName evidence="2">Uncharacterized protein</fullName>
    </submittedName>
</protein>
<accession>A0A426X0N7</accession>
<feature type="region of interest" description="Disordered" evidence="1">
    <location>
        <begin position="76"/>
        <end position="115"/>
    </location>
</feature>
<dbReference type="AlphaFoldDB" id="A0A426X0N7"/>
<evidence type="ECO:0000313" key="2">
    <source>
        <dbReference type="EMBL" id="RRT33041.1"/>
    </source>
</evidence>
<comment type="caution">
    <text evidence="2">The sequence shown here is derived from an EMBL/GenBank/DDBJ whole genome shotgun (WGS) entry which is preliminary data.</text>
</comment>
<sequence length="115" mass="12516">MGKSRAKKPCPGYSQVAAKLRKGVPSEAMPAGTTHTVWPPMGRSAPTHKGGCQWPRPPARWCLQAKWSCKVAPCANAWPPTGKGDRQSRVRERRGVSRTHDVVTGNQDEGGMSRI</sequence>
<name>A0A426X0N7_ENSVE</name>
<gene>
    <name evidence="2" type="ORF">B296_00055284</name>
</gene>
<dbReference type="Proteomes" id="UP000287651">
    <property type="component" value="Unassembled WGS sequence"/>
</dbReference>